<feature type="region of interest" description="Disordered" evidence="5">
    <location>
        <begin position="724"/>
        <end position="822"/>
    </location>
</feature>
<feature type="compositionally biased region" description="Low complexity" evidence="5">
    <location>
        <begin position="385"/>
        <end position="395"/>
    </location>
</feature>
<feature type="compositionally biased region" description="Polar residues" evidence="5">
    <location>
        <begin position="873"/>
        <end position="889"/>
    </location>
</feature>
<dbReference type="GO" id="GO:0005634">
    <property type="term" value="C:nucleus"/>
    <property type="evidence" value="ECO:0000318"/>
    <property type="project" value="GO_Central"/>
</dbReference>
<feature type="compositionally biased region" description="Polar residues" evidence="5">
    <location>
        <begin position="126"/>
        <end position="155"/>
    </location>
</feature>
<proteinExistence type="inferred from homology"/>
<dbReference type="HOGENOM" id="CLU_008778_0_0_1"/>
<dbReference type="Pfam" id="PF03770">
    <property type="entry name" value="IPK"/>
    <property type="match status" value="1"/>
</dbReference>
<name>Q5KJW9_CRYD1</name>
<feature type="compositionally biased region" description="Basic and acidic residues" evidence="5">
    <location>
        <begin position="761"/>
        <end position="773"/>
    </location>
</feature>
<feature type="compositionally biased region" description="Basic residues" evidence="5">
    <location>
        <begin position="1120"/>
        <end position="1141"/>
    </location>
</feature>
<evidence type="ECO:0000256" key="2">
    <source>
        <dbReference type="ARBA" id="ARBA00022679"/>
    </source>
</evidence>
<dbReference type="GeneID" id="3256156"/>
<evidence type="ECO:0000256" key="4">
    <source>
        <dbReference type="RuleBase" id="RU363090"/>
    </source>
</evidence>
<feature type="compositionally biased region" description="Basic and acidic residues" evidence="5">
    <location>
        <begin position="1098"/>
        <end position="1116"/>
    </location>
</feature>
<comment type="similarity">
    <text evidence="1 4">Belongs to the inositol phosphokinase (IPK) family.</text>
</comment>
<dbReference type="Proteomes" id="UP000002149">
    <property type="component" value="Chromosome 3"/>
</dbReference>
<dbReference type="SUPFAM" id="SSF56104">
    <property type="entry name" value="SAICAR synthase-like"/>
    <property type="match status" value="1"/>
</dbReference>
<feature type="compositionally biased region" description="Basic and acidic residues" evidence="5">
    <location>
        <begin position="79"/>
        <end position="99"/>
    </location>
</feature>
<dbReference type="PaxDb" id="214684-Q5KJW9"/>
<dbReference type="GO" id="GO:0032958">
    <property type="term" value="P:inositol phosphate biosynthetic process"/>
    <property type="evidence" value="ECO:0000318"/>
    <property type="project" value="GO_Central"/>
</dbReference>
<dbReference type="OrthoDB" id="2573163at2759"/>
<sequence>MPSYPQPSPNKHVPFHPTVHSPSRPQHHPHFTHSRSLTQSSTPPSPSKSPKKNLGLIVNTAAESGSLGASPTLHRRMSKGKEREIPRQKERERSLREVGEVGSATISLRVGAVEGLEEEDDDDAECSTQPPQTHPSSLPQSQSYPIRLLSTSITRPNKPRRGRSNSLHAPTRPTSLDRSFYLSHYSLDKEYSLPRKEKGKDKDGRTPKLELGLGDDFNTSFGEALRLGNEGKELPLPKEALIMLSQAKEQIGSATKTKQGRKGSMGMGLFKESHAAAKVDLKKKPEEEAIEEEEDDHSGRGSSIKTRSRAETRSSRSTLMSEPTIVGPSVAPTSPLPIRGSRQSSDGGDISPVDHSPVATSAGLASPQQQFEDLEEQFDEDDESWTTTSTESFTSDPEEEGRDWMSEVDYGSEEREEEERMTVPLQPFSHAVGGHSSIYKFTRRAVCKPLVSHENLFYEEVERLAPALLAFIPRYLGVMVVNYRRQRATQEGSSTPLDSPSAASPYPSHPSTPAAASRSDNQRAMLQQAITGATSQSHTSNHSKEHVEIPEVALDFNRHVVPDWLFNWEEKNKGRNGRPWETSEEEGSRRTMRPSSARSQEFLRYGSGSPGSSWQSSFGISPNLRASGLGSPALPKAIPEHQYVEPSTPAPSPSTSFQQRQGHLHHTASSPVLPYRSQFNNSSTECHPGHGSPHPFGGTGSTTVNTKLKDHVFATILKKLRRRGIGHRQDDEADDEGDDCSYSVSSRRRGRSQLSGGGSMDLREPPEASEGIRRTQSGGVLTELRNKSIRARTGREDTRRVREDSAERGMFDMEVEDEPPLEMKRKAKVPLGNGLHPMTAVRADSHSTHLAEDQPPFGPSKPAFSPSSAPSSLTESSRLGQSRSGATQTVPNSPSVPPDDNPRQELFIFMEDLTGRLKHPCVLDLKMGTRQYGYDATPLKKRSQRKKCDATTSRTLGVRMCGMQVWNNDTQSFVSQNKYVGREIKTPDFTSVIRSYLSDGDRLLIDHIPVIIQKLHDLAAIIHQLDGFRFYGCSLLFIYDGDKDTQDTYSRHMSSGKTLDALEEEDEEEITETERAPTQADKEAWANSNRQPEGSVTVERDKVSKNGRSRSADKSALHSSRSRSRGRSPHQSTHTHQHRRLRGEVNIRVVDFAHTTTGRDFVPFPTDHVDPPNLGKGYDTQFDQATGMVMARFPPKHPGKPDMGFLFGLKSICESLEEIWGAEKGEEEELVAKRNADIFDLVFANGADLST</sequence>
<feature type="region of interest" description="Disordered" evidence="5">
    <location>
        <begin position="1"/>
        <end position="179"/>
    </location>
</feature>
<dbReference type="RefSeq" id="XP_024512480.1">
    <property type="nucleotide sequence ID" value="XM_024656838.1"/>
</dbReference>
<dbReference type="Gene3D" id="3.30.470.160">
    <property type="entry name" value="Inositol polyphosphate kinase"/>
    <property type="match status" value="1"/>
</dbReference>
<protein>
    <recommendedName>
        <fullName evidence="4">Kinase</fullName>
        <ecNumber evidence="4">2.7.-.-</ecNumber>
    </recommendedName>
</protein>
<feature type="region of interest" description="Disordered" evidence="5">
    <location>
        <begin position="571"/>
        <end position="616"/>
    </location>
</feature>
<evidence type="ECO:0000313" key="7">
    <source>
        <dbReference type="Proteomes" id="UP000002149"/>
    </source>
</evidence>
<dbReference type="FunCoup" id="Q5KJW9">
    <property type="interactions" value="221"/>
</dbReference>
<accession>Q5KJW9</accession>
<feature type="compositionally biased region" description="Acidic residues" evidence="5">
    <location>
        <begin position="1061"/>
        <end position="1071"/>
    </location>
</feature>
<dbReference type="VEuPathDB" id="FungiDB:CNC05090"/>
<dbReference type="PANTHER" id="PTHR12400">
    <property type="entry name" value="INOSITOL POLYPHOSPHATE KINASE"/>
    <property type="match status" value="1"/>
</dbReference>
<feature type="compositionally biased region" description="Acidic residues" evidence="5">
    <location>
        <begin position="372"/>
        <end position="384"/>
    </location>
</feature>
<feature type="compositionally biased region" description="Low complexity" evidence="5">
    <location>
        <begin position="499"/>
        <end position="519"/>
    </location>
</feature>
<feature type="region of interest" description="Disordered" evidence="5">
    <location>
        <begin position="489"/>
        <end position="522"/>
    </location>
</feature>
<feature type="compositionally biased region" description="Low complexity" evidence="5">
    <location>
        <begin position="606"/>
        <end position="616"/>
    </location>
</feature>
<evidence type="ECO:0000256" key="1">
    <source>
        <dbReference type="ARBA" id="ARBA00007374"/>
    </source>
</evidence>
<keyword evidence="7" id="KW-1185">Reference proteome</keyword>
<dbReference type="STRING" id="214684.Q5KJW9"/>
<evidence type="ECO:0000256" key="3">
    <source>
        <dbReference type="ARBA" id="ARBA00022777"/>
    </source>
</evidence>
<feature type="compositionally biased region" description="Low complexity" evidence="5">
    <location>
        <begin position="860"/>
        <end position="872"/>
    </location>
</feature>
<feature type="compositionally biased region" description="Acidic residues" evidence="5">
    <location>
        <begin position="115"/>
        <end position="125"/>
    </location>
</feature>
<feature type="compositionally biased region" description="Acidic residues" evidence="5">
    <location>
        <begin position="410"/>
        <end position="419"/>
    </location>
</feature>
<feature type="compositionally biased region" description="Basic and acidic residues" evidence="5">
    <location>
        <begin position="271"/>
        <end position="287"/>
    </location>
</feature>
<feature type="region of interest" description="Disordered" evidence="5">
    <location>
        <begin position="251"/>
        <end position="422"/>
    </location>
</feature>
<keyword evidence="3 4" id="KW-0418">Kinase</keyword>
<dbReference type="GO" id="GO:0008440">
    <property type="term" value="F:inositol-1,4,5-trisphosphate 3-kinase activity"/>
    <property type="evidence" value="ECO:0000318"/>
    <property type="project" value="GO_Central"/>
</dbReference>
<gene>
    <name evidence="6" type="ordered locus">CNC05090</name>
</gene>
<keyword evidence="2 4" id="KW-0808">Transferase</keyword>
<dbReference type="InterPro" id="IPR005522">
    <property type="entry name" value="IPK"/>
</dbReference>
<organism evidence="6 7">
    <name type="scientific">Cryptococcus deneoformans (strain JEC21 / ATCC MYA-565)</name>
    <name type="common">Cryptococcus neoformans var. neoformans serotype D</name>
    <dbReference type="NCBI Taxonomy" id="214684"/>
    <lineage>
        <taxon>Eukaryota</taxon>
        <taxon>Fungi</taxon>
        <taxon>Dikarya</taxon>
        <taxon>Basidiomycota</taxon>
        <taxon>Agaricomycotina</taxon>
        <taxon>Tremellomycetes</taxon>
        <taxon>Tremellales</taxon>
        <taxon>Cryptococcaceae</taxon>
        <taxon>Cryptococcus</taxon>
        <taxon>Cryptococcus neoformans species complex</taxon>
    </lineage>
</organism>
<evidence type="ECO:0000256" key="5">
    <source>
        <dbReference type="SAM" id="MobiDB-lite"/>
    </source>
</evidence>
<dbReference type="GO" id="GO:0005737">
    <property type="term" value="C:cytoplasm"/>
    <property type="evidence" value="ECO:0000318"/>
    <property type="project" value="GO_Central"/>
</dbReference>
<feature type="compositionally biased region" description="Basic and acidic residues" evidence="5">
    <location>
        <begin position="191"/>
        <end position="208"/>
    </location>
</feature>
<reference evidence="6 7" key="1">
    <citation type="journal article" date="2005" name="Science">
        <title>The genome of the basidiomycetous yeast and human pathogen Cryptococcus neoformans.</title>
        <authorList>
            <person name="Loftus B.J."/>
            <person name="Fung E."/>
            <person name="Roncaglia P."/>
            <person name="Rowley D."/>
            <person name="Amedeo P."/>
            <person name="Bruno D."/>
            <person name="Vamathevan J."/>
            <person name="Miranda M."/>
            <person name="Anderson I.J."/>
            <person name="Fraser J.A."/>
            <person name="Allen J.E."/>
            <person name="Bosdet I.E."/>
            <person name="Brent M.R."/>
            <person name="Chiu R."/>
            <person name="Doering T.L."/>
            <person name="Donlin M.J."/>
            <person name="D'Souza C.A."/>
            <person name="Fox D.S."/>
            <person name="Grinberg V."/>
            <person name="Fu J."/>
            <person name="Fukushima M."/>
            <person name="Haas B.J."/>
            <person name="Huang J.C."/>
            <person name="Janbon G."/>
            <person name="Jones S.J."/>
            <person name="Koo H.L."/>
            <person name="Krzywinski M.I."/>
            <person name="Kwon-Chung J.K."/>
            <person name="Lengeler K.B."/>
            <person name="Maiti R."/>
            <person name="Marra M.A."/>
            <person name="Marra R.E."/>
            <person name="Mathewson C.A."/>
            <person name="Mitchell T.G."/>
            <person name="Pertea M."/>
            <person name="Riggs F.R."/>
            <person name="Salzberg S.L."/>
            <person name="Schein J.E."/>
            <person name="Shvartsbeyn A."/>
            <person name="Shin H."/>
            <person name="Shumway M."/>
            <person name="Specht C.A."/>
            <person name="Suh B.B."/>
            <person name="Tenney A."/>
            <person name="Utterback T.R."/>
            <person name="Wickes B.L."/>
            <person name="Wortman J.R."/>
            <person name="Wye N.H."/>
            <person name="Kronstad J.W."/>
            <person name="Lodge J.K."/>
            <person name="Heitman J."/>
            <person name="Davis R.W."/>
            <person name="Fraser C.M."/>
            <person name="Hyman R.W."/>
        </authorList>
    </citation>
    <scope>NUCLEOTIDE SEQUENCE [LARGE SCALE GENOMIC DNA]</scope>
    <source>
        <strain evidence="7">JEC21 / ATCC MYA-565</strain>
    </source>
</reference>
<feature type="compositionally biased region" description="Polar residues" evidence="5">
    <location>
        <begin position="164"/>
        <end position="177"/>
    </location>
</feature>
<feature type="region of interest" description="Disordered" evidence="5">
    <location>
        <begin position="191"/>
        <end position="219"/>
    </location>
</feature>
<feature type="compositionally biased region" description="Basic and acidic residues" evidence="5">
    <location>
        <begin position="1072"/>
        <end position="1084"/>
    </location>
</feature>
<dbReference type="GO" id="GO:0000824">
    <property type="term" value="F:inositol-1,4,5,6-tetrakisphosphate 3-kinase activity"/>
    <property type="evidence" value="ECO:0000318"/>
    <property type="project" value="GO_Central"/>
</dbReference>
<feature type="region of interest" description="Disordered" evidence="5">
    <location>
        <begin position="643"/>
        <end position="703"/>
    </location>
</feature>
<evidence type="ECO:0000313" key="6">
    <source>
        <dbReference type="EMBL" id="AAW42500.2"/>
    </source>
</evidence>
<dbReference type="EMBL" id="AE017343">
    <property type="protein sequence ID" value="AAW42500.2"/>
    <property type="molecule type" value="Genomic_DNA"/>
</dbReference>
<dbReference type="eggNOG" id="KOG1620">
    <property type="taxonomic scope" value="Eukaryota"/>
</dbReference>
<dbReference type="EC" id="2.7.-.-" evidence="4"/>
<dbReference type="InterPro" id="IPR038286">
    <property type="entry name" value="IPK_sf"/>
</dbReference>
<feature type="region of interest" description="Disordered" evidence="5">
    <location>
        <begin position="1048"/>
        <end position="1143"/>
    </location>
</feature>
<feature type="compositionally biased region" description="Basic and acidic residues" evidence="5">
    <location>
        <begin position="793"/>
        <end position="811"/>
    </location>
</feature>
<dbReference type="InParanoid" id="Q5KJW9"/>
<feature type="compositionally biased region" description="Polar residues" evidence="5">
    <location>
        <begin position="489"/>
        <end position="498"/>
    </location>
</feature>
<dbReference type="KEGG" id="cne:CNC05090"/>
<dbReference type="GO" id="GO:0046854">
    <property type="term" value="P:phosphatidylinositol phosphate biosynthetic process"/>
    <property type="evidence" value="ECO:0000318"/>
    <property type="project" value="GO_Central"/>
</dbReference>
<dbReference type="PANTHER" id="PTHR12400:SF21">
    <property type="entry name" value="KINASE"/>
    <property type="match status" value="1"/>
</dbReference>
<dbReference type="AlphaFoldDB" id="Q5KJW9"/>
<feature type="region of interest" description="Disordered" evidence="5">
    <location>
        <begin position="845"/>
        <end position="903"/>
    </location>
</feature>